<evidence type="ECO:0000256" key="3">
    <source>
        <dbReference type="ARBA" id="ARBA00022457"/>
    </source>
</evidence>
<dbReference type="AlphaFoldDB" id="A0A4P7NXX7"/>
<evidence type="ECO:0000256" key="6">
    <source>
        <dbReference type="ARBA" id="ARBA00022763"/>
    </source>
</evidence>
<evidence type="ECO:0000256" key="15">
    <source>
        <dbReference type="ARBA" id="ARBA00041979"/>
    </source>
</evidence>
<gene>
    <name evidence="20" type="primary">mutT</name>
    <name evidence="20" type="ORF">GHNINEIG_00629</name>
</gene>
<dbReference type="RefSeq" id="WP_135795294.1">
    <property type="nucleotide sequence ID" value="NZ_CP032096.1"/>
</dbReference>
<keyword evidence="9" id="KW-0234">DNA repair</keyword>
<dbReference type="InterPro" id="IPR020476">
    <property type="entry name" value="Nudix_hydrolase"/>
</dbReference>
<evidence type="ECO:0000256" key="4">
    <source>
        <dbReference type="ARBA" id="ARBA00022705"/>
    </source>
</evidence>
<dbReference type="GO" id="GO:0044715">
    <property type="term" value="F:8-oxo-dGDP phosphatase activity"/>
    <property type="evidence" value="ECO:0007669"/>
    <property type="project" value="TreeGrafter"/>
</dbReference>
<dbReference type="GO" id="GO:0046872">
    <property type="term" value="F:metal ion binding"/>
    <property type="evidence" value="ECO:0007669"/>
    <property type="project" value="UniProtKB-KW"/>
</dbReference>
<dbReference type="GO" id="GO:0044716">
    <property type="term" value="F:8-oxo-GDP phosphatase activity"/>
    <property type="evidence" value="ECO:0007669"/>
    <property type="project" value="TreeGrafter"/>
</dbReference>
<evidence type="ECO:0000256" key="8">
    <source>
        <dbReference type="ARBA" id="ARBA00022842"/>
    </source>
</evidence>
<dbReference type="OrthoDB" id="9810648at2"/>
<evidence type="ECO:0000256" key="18">
    <source>
        <dbReference type="PIRSR" id="PIRSR603561-2"/>
    </source>
</evidence>
<keyword evidence="6" id="KW-0227">DNA damage</keyword>
<protein>
    <recommendedName>
        <fullName evidence="13">8-oxo-dGTP diphosphatase</fullName>
        <ecNumber evidence="12">3.6.1.55</ecNumber>
    </recommendedName>
    <alternativeName>
        <fullName evidence="16">7,8-dihydro-8-oxoguanine-triphosphatase</fullName>
    </alternativeName>
    <alternativeName>
        <fullName evidence="15">Mutator protein MutT</fullName>
    </alternativeName>
    <alternativeName>
        <fullName evidence="14">dGTP pyrophosphohydrolase</fullName>
    </alternativeName>
</protein>
<evidence type="ECO:0000256" key="13">
    <source>
        <dbReference type="ARBA" id="ARBA00040794"/>
    </source>
</evidence>
<keyword evidence="8 18" id="KW-0460">Magnesium</keyword>
<name>A0A4P7NXX7_9GAMM</name>
<accession>A0A4P7NXX7</accession>
<organism evidence="20 21">
    <name type="scientific">Hydrogenovibrio crunogenus</name>
    <dbReference type="NCBI Taxonomy" id="39765"/>
    <lineage>
        <taxon>Bacteria</taxon>
        <taxon>Pseudomonadati</taxon>
        <taxon>Pseudomonadota</taxon>
        <taxon>Gammaproteobacteria</taxon>
        <taxon>Thiotrichales</taxon>
        <taxon>Piscirickettsiaceae</taxon>
        <taxon>Hydrogenovibrio</taxon>
    </lineage>
</organism>
<evidence type="ECO:0000256" key="5">
    <source>
        <dbReference type="ARBA" id="ARBA00022723"/>
    </source>
</evidence>
<dbReference type="SUPFAM" id="SSF55811">
    <property type="entry name" value="Nudix"/>
    <property type="match status" value="1"/>
</dbReference>
<feature type="binding site" evidence="18">
    <location>
        <position position="57"/>
    </location>
    <ligand>
        <name>Mg(2+)</name>
        <dbReference type="ChEBI" id="CHEBI:18420"/>
    </ligand>
</feature>
<dbReference type="Pfam" id="PF14815">
    <property type="entry name" value="NUDIX_4"/>
    <property type="match status" value="1"/>
</dbReference>
<dbReference type="PANTHER" id="PTHR47707">
    <property type="entry name" value="8-OXO-DGTP DIPHOSPHATASE"/>
    <property type="match status" value="1"/>
</dbReference>
<keyword evidence="5 18" id="KW-0479">Metal-binding</keyword>
<dbReference type="InterPro" id="IPR036206">
    <property type="entry name" value="ThiamineP_synth_sf"/>
</dbReference>
<evidence type="ECO:0000259" key="19">
    <source>
        <dbReference type="PROSITE" id="PS51462"/>
    </source>
</evidence>
<dbReference type="Gene3D" id="3.90.79.10">
    <property type="entry name" value="Nucleoside Triphosphate Pyrophosphohydrolase"/>
    <property type="match status" value="1"/>
</dbReference>
<keyword evidence="4" id="KW-0235">DNA replication</keyword>
<evidence type="ECO:0000256" key="14">
    <source>
        <dbReference type="ARBA" id="ARBA00041592"/>
    </source>
</evidence>
<comment type="cofactor">
    <cofactor evidence="1 18">
        <name>Mg(2+)</name>
        <dbReference type="ChEBI" id="CHEBI:18420"/>
    </cofactor>
</comment>
<evidence type="ECO:0000313" key="21">
    <source>
        <dbReference type="Proteomes" id="UP000296201"/>
    </source>
</evidence>
<feature type="binding site" evidence="17">
    <location>
        <begin position="34"/>
        <end position="37"/>
    </location>
    <ligand>
        <name>8-oxo-dGTP</name>
        <dbReference type="ChEBI" id="CHEBI:77896"/>
    </ligand>
</feature>
<sequence length="316" mass="34952">MNQRVDIAIGVLRQGNHVLLAQRQAKQSHALKWEFPGGKVESGESVEAALIREFQEEVGVETAHWQPLIQIPWDYESVSVHLHVYESGQFQGEPHGKEGQPVQWTAISELSEYDFPEANKGILTALQLPEAFMISGDFHDELDALNRLEAALEEGIRLVQLRAKKMEEDAFKILAKKAITLTHRYEDAKILINGKPAWLEALPEADGLQLASTMIMELTERPVAEDKILSISTHTKAEVAKALELNADLLLLSPVKDTRSHPDMSGMGWNAFAEMVAEIPIPVYALGGMKLSDVTEARKQGAQGIAAISGLWPEPI</sequence>
<keyword evidence="7 20" id="KW-0378">Hydrolase</keyword>
<comment type="similarity">
    <text evidence="2">Belongs to the Nudix hydrolase family.</text>
</comment>
<feature type="binding site" evidence="17">
    <location>
        <position position="23"/>
    </location>
    <ligand>
        <name>8-oxo-dGTP</name>
        <dbReference type="ChEBI" id="CHEBI:77896"/>
    </ligand>
</feature>
<reference evidence="20 21" key="1">
    <citation type="submission" date="2018-08" db="EMBL/GenBank/DDBJ databases">
        <title>Horizontal acquisition of hydrogen conversion ability and other habitat adaptations in Hydrogenovibrio crunogenus strains.</title>
        <authorList>
            <person name="Gonnella G."/>
            <person name="Adam N."/>
            <person name="Perner M."/>
        </authorList>
    </citation>
    <scope>NUCLEOTIDE SEQUENCE [LARGE SCALE GENOMIC DNA]</scope>
    <source>
        <strain evidence="20 21">SP-41</strain>
    </source>
</reference>
<dbReference type="InterPro" id="IPR003561">
    <property type="entry name" value="Mutator_MutT"/>
</dbReference>
<keyword evidence="21" id="KW-1185">Reference proteome</keyword>
<feature type="binding site" evidence="18">
    <location>
        <position position="37"/>
    </location>
    <ligand>
        <name>Mg(2+)</name>
        <dbReference type="ChEBI" id="CHEBI:18420"/>
    </ligand>
</feature>
<dbReference type="EMBL" id="CP032096">
    <property type="protein sequence ID" value="QBZ82597.1"/>
    <property type="molecule type" value="Genomic_DNA"/>
</dbReference>
<evidence type="ECO:0000256" key="1">
    <source>
        <dbReference type="ARBA" id="ARBA00001946"/>
    </source>
</evidence>
<dbReference type="EC" id="3.6.1.55" evidence="12"/>
<dbReference type="NCBIfam" id="NF006530">
    <property type="entry name" value="PRK08999.1"/>
    <property type="match status" value="1"/>
</dbReference>
<dbReference type="InterPro" id="IPR000086">
    <property type="entry name" value="NUDIX_hydrolase_dom"/>
</dbReference>
<dbReference type="InterPro" id="IPR013785">
    <property type="entry name" value="Aldolase_TIM"/>
</dbReference>
<comment type="catalytic activity">
    <reaction evidence="11">
        <text>8-oxo-GTP + H2O = 8-oxo-GMP + diphosphate + H(+)</text>
        <dbReference type="Rhea" id="RHEA:67616"/>
        <dbReference type="ChEBI" id="CHEBI:15377"/>
        <dbReference type="ChEBI" id="CHEBI:15378"/>
        <dbReference type="ChEBI" id="CHEBI:33019"/>
        <dbReference type="ChEBI" id="CHEBI:143553"/>
        <dbReference type="ChEBI" id="CHEBI:145694"/>
    </reaction>
</comment>
<evidence type="ECO:0000256" key="7">
    <source>
        <dbReference type="ARBA" id="ARBA00022801"/>
    </source>
</evidence>
<dbReference type="GO" id="GO:0035539">
    <property type="term" value="F:8-oxo-7,8-dihydrodeoxyguanosine triphosphate pyrophosphatase activity"/>
    <property type="evidence" value="ECO:0007669"/>
    <property type="project" value="UniProtKB-EC"/>
</dbReference>
<dbReference type="PROSITE" id="PS51462">
    <property type="entry name" value="NUDIX"/>
    <property type="match status" value="1"/>
</dbReference>
<proteinExistence type="inferred from homology"/>
<evidence type="ECO:0000256" key="12">
    <source>
        <dbReference type="ARBA" id="ARBA00038905"/>
    </source>
</evidence>
<dbReference type="InterPro" id="IPR029119">
    <property type="entry name" value="MutY_C"/>
</dbReference>
<evidence type="ECO:0000256" key="10">
    <source>
        <dbReference type="ARBA" id="ARBA00035861"/>
    </source>
</evidence>
<dbReference type="InterPro" id="IPR047127">
    <property type="entry name" value="MutT-like"/>
</dbReference>
<comment type="catalytic activity">
    <reaction evidence="10">
        <text>8-oxo-dGTP + H2O = 8-oxo-dGMP + diphosphate + H(+)</text>
        <dbReference type="Rhea" id="RHEA:31575"/>
        <dbReference type="ChEBI" id="CHEBI:15377"/>
        <dbReference type="ChEBI" id="CHEBI:15378"/>
        <dbReference type="ChEBI" id="CHEBI:33019"/>
        <dbReference type="ChEBI" id="CHEBI:63224"/>
        <dbReference type="ChEBI" id="CHEBI:77896"/>
        <dbReference type="EC" id="3.6.1.55"/>
    </reaction>
</comment>
<keyword evidence="3" id="KW-0515">Mutator protein</keyword>
<dbReference type="Pfam" id="PF02581">
    <property type="entry name" value="TMP-TENI"/>
    <property type="match status" value="1"/>
</dbReference>
<dbReference type="PROSITE" id="PS00893">
    <property type="entry name" value="NUDIX_BOX"/>
    <property type="match status" value="1"/>
</dbReference>
<feature type="binding site" evidence="17">
    <location>
        <position position="119"/>
    </location>
    <ligand>
        <name>8-oxo-dGTP</name>
        <dbReference type="ChEBI" id="CHEBI:77896"/>
    </ligand>
</feature>
<dbReference type="InterPro" id="IPR022998">
    <property type="entry name" value="ThiamineP_synth_TenI"/>
</dbReference>
<evidence type="ECO:0000256" key="2">
    <source>
        <dbReference type="ARBA" id="ARBA00005582"/>
    </source>
</evidence>
<dbReference type="Proteomes" id="UP000296201">
    <property type="component" value="Chromosome"/>
</dbReference>
<evidence type="ECO:0000256" key="9">
    <source>
        <dbReference type="ARBA" id="ARBA00023204"/>
    </source>
</evidence>
<evidence type="ECO:0000256" key="11">
    <source>
        <dbReference type="ARBA" id="ARBA00036904"/>
    </source>
</evidence>
<dbReference type="GO" id="GO:0008413">
    <property type="term" value="F:8-oxo-7,8-dihydroguanosine triphosphate pyrophosphatase activity"/>
    <property type="evidence" value="ECO:0007669"/>
    <property type="project" value="InterPro"/>
</dbReference>
<dbReference type="InterPro" id="IPR015797">
    <property type="entry name" value="NUDIX_hydrolase-like_dom_sf"/>
</dbReference>
<dbReference type="PRINTS" id="PR00502">
    <property type="entry name" value="NUDIXFAMILY"/>
</dbReference>
<dbReference type="Gene3D" id="3.20.20.70">
    <property type="entry name" value="Aldolase class I"/>
    <property type="match status" value="1"/>
</dbReference>
<dbReference type="PANTHER" id="PTHR47707:SF1">
    <property type="entry name" value="NUDIX HYDROLASE FAMILY PROTEIN"/>
    <property type="match status" value="1"/>
</dbReference>
<dbReference type="CDD" id="cd00564">
    <property type="entry name" value="TMP_TenI"/>
    <property type="match status" value="1"/>
</dbReference>
<feature type="domain" description="Nudix hydrolase" evidence="19">
    <location>
        <begin position="2"/>
        <end position="129"/>
    </location>
</feature>
<evidence type="ECO:0000313" key="20">
    <source>
        <dbReference type="EMBL" id="QBZ82597.1"/>
    </source>
</evidence>
<evidence type="ECO:0000256" key="17">
    <source>
        <dbReference type="PIRSR" id="PIRSR603561-1"/>
    </source>
</evidence>
<dbReference type="GO" id="GO:0009228">
    <property type="term" value="P:thiamine biosynthetic process"/>
    <property type="evidence" value="ECO:0007669"/>
    <property type="project" value="UniProtKB-KW"/>
</dbReference>
<dbReference type="GO" id="GO:0006281">
    <property type="term" value="P:DNA repair"/>
    <property type="evidence" value="ECO:0007669"/>
    <property type="project" value="UniProtKB-KW"/>
</dbReference>
<evidence type="ECO:0000256" key="16">
    <source>
        <dbReference type="ARBA" id="ARBA00042798"/>
    </source>
</evidence>
<dbReference type="NCBIfam" id="TIGR00586">
    <property type="entry name" value="mutt"/>
    <property type="match status" value="1"/>
</dbReference>
<dbReference type="GO" id="GO:0006260">
    <property type="term" value="P:DNA replication"/>
    <property type="evidence" value="ECO:0007669"/>
    <property type="project" value="UniProtKB-KW"/>
</dbReference>
<dbReference type="InterPro" id="IPR020084">
    <property type="entry name" value="NUDIX_hydrolase_CS"/>
</dbReference>
<dbReference type="CDD" id="cd03425">
    <property type="entry name" value="NUDIX_MutT_NudA_like"/>
    <property type="match status" value="1"/>
</dbReference>
<dbReference type="SUPFAM" id="SSF51391">
    <property type="entry name" value="Thiamin phosphate synthase"/>
    <property type="match status" value="1"/>
</dbReference>